<evidence type="ECO:0000313" key="2">
    <source>
        <dbReference type="Proteomes" id="UP001197247"/>
    </source>
</evidence>
<name>A0ABS5TT43_9ACTN</name>
<reference evidence="1 2" key="1">
    <citation type="submission" date="2021-05" db="EMBL/GenBank/DDBJ databases">
        <title>Kineosporia and Streptomyces sp. nov. two new marine actinobacteria isolated from Coral.</title>
        <authorList>
            <person name="Buangrab K."/>
            <person name="Sutthacheep M."/>
            <person name="Yeemin T."/>
            <person name="Harunari E."/>
            <person name="Igarashi Y."/>
            <person name="Kanchanasin P."/>
            <person name="Tanasupawat S."/>
            <person name="Phongsopitanun W."/>
        </authorList>
    </citation>
    <scope>NUCLEOTIDE SEQUENCE [LARGE SCALE GENOMIC DNA]</scope>
    <source>
        <strain evidence="1 2">J2-2</strain>
    </source>
</reference>
<dbReference type="Proteomes" id="UP001197247">
    <property type="component" value="Unassembled WGS sequence"/>
</dbReference>
<sequence length="122" mass="13069">MAWTPDTARALSAPQEVQIVTRRPDGTLRRPRIIWIVRAGDRVFVRSTKGRGADWFRGAVATGAGQIVAGGVTHDVIFAEAGAPDLPQVGAAYRAKYGHYASIVDHLEEPGPRAATLEVLPA</sequence>
<proteinExistence type="predicted"/>
<protein>
    <submittedName>
        <fullName evidence="1">DUF2255 family protein</fullName>
    </submittedName>
</protein>
<accession>A0ABS5TT43</accession>
<dbReference type="RefSeq" id="WP_214160514.1">
    <property type="nucleotide sequence ID" value="NZ_JAHBAY010000022.1"/>
</dbReference>
<dbReference type="Pfam" id="PF10012">
    <property type="entry name" value="DUF2255"/>
    <property type="match status" value="1"/>
</dbReference>
<comment type="caution">
    <text evidence="1">The sequence shown here is derived from an EMBL/GenBank/DDBJ whole genome shotgun (WGS) entry which is preliminary data.</text>
</comment>
<organism evidence="1 2">
    <name type="scientific">Kineosporia corallincola</name>
    <dbReference type="NCBI Taxonomy" id="2835133"/>
    <lineage>
        <taxon>Bacteria</taxon>
        <taxon>Bacillati</taxon>
        <taxon>Actinomycetota</taxon>
        <taxon>Actinomycetes</taxon>
        <taxon>Kineosporiales</taxon>
        <taxon>Kineosporiaceae</taxon>
        <taxon>Kineosporia</taxon>
    </lineage>
</organism>
<gene>
    <name evidence="1" type="ORF">KIH74_33845</name>
</gene>
<evidence type="ECO:0000313" key="1">
    <source>
        <dbReference type="EMBL" id="MBT0773977.1"/>
    </source>
</evidence>
<keyword evidence="2" id="KW-1185">Reference proteome</keyword>
<dbReference type="EMBL" id="JAHBAY010000022">
    <property type="protein sequence ID" value="MBT0773977.1"/>
    <property type="molecule type" value="Genomic_DNA"/>
</dbReference>
<dbReference type="InterPro" id="IPR016888">
    <property type="entry name" value="UCP028498"/>
</dbReference>